<gene>
    <name evidence="2" type="ORF">CDV36_002175</name>
</gene>
<evidence type="ECO:0008006" key="4">
    <source>
        <dbReference type="Google" id="ProtNLM"/>
    </source>
</evidence>
<accession>A0A3M2SKS7</accession>
<protein>
    <recommendedName>
        <fullName evidence="4">Ribosome biogenesis protein ALB1</fullName>
    </recommendedName>
</protein>
<feature type="region of interest" description="Disordered" evidence="1">
    <location>
        <begin position="81"/>
        <end position="110"/>
    </location>
</feature>
<sequence length="110" mass="12030">MPSVKNPNGPSKNRLAARASKAKKERRKRSLAPKDKIAKADATRGARAGLLPTSGPRAKVSAKRARKMEKKMGYALKRKMEAEGEAEMKDAPVENEGEDKVEEVVMGDIQ</sequence>
<comment type="caution">
    <text evidence="2">The sequence shown here is derived from an EMBL/GenBank/DDBJ whole genome shotgun (WGS) entry which is preliminary data.</text>
</comment>
<dbReference type="OrthoDB" id="5422107at2759"/>
<evidence type="ECO:0000313" key="3">
    <source>
        <dbReference type="Proteomes" id="UP000277212"/>
    </source>
</evidence>
<dbReference type="AlphaFoldDB" id="A0A3M2SKS7"/>
<feature type="compositionally biased region" description="Polar residues" evidence="1">
    <location>
        <begin position="1"/>
        <end position="10"/>
    </location>
</feature>
<dbReference type="STRING" id="2010991.A0A3M2SKS7"/>
<proteinExistence type="predicted"/>
<feature type="compositionally biased region" description="Basic residues" evidence="1">
    <location>
        <begin position="20"/>
        <end position="31"/>
    </location>
</feature>
<organism evidence="2 3">
    <name type="scientific">Fusarium kuroshium</name>
    <dbReference type="NCBI Taxonomy" id="2010991"/>
    <lineage>
        <taxon>Eukaryota</taxon>
        <taxon>Fungi</taxon>
        <taxon>Dikarya</taxon>
        <taxon>Ascomycota</taxon>
        <taxon>Pezizomycotina</taxon>
        <taxon>Sordariomycetes</taxon>
        <taxon>Hypocreomycetidae</taxon>
        <taxon>Hypocreales</taxon>
        <taxon>Nectriaceae</taxon>
        <taxon>Fusarium</taxon>
        <taxon>Fusarium solani species complex</taxon>
    </lineage>
</organism>
<dbReference type="EMBL" id="NKUJ01000022">
    <property type="protein sequence ID" value="RMJ18171.1"/>
    <property type="molecule type" value="Genomic_DNA"/>
</dbReference>
<feature type="compositionally biased region" description="Basic and acidic residues" evidence="1">
    <location>
        <begin position="32"/>
        <end position="44"/>
    </location>
</feature>
<feature type="compositionally biased region" description="Basic and acidic residues" evidence="1">
    <location>
        <begin position="81"/>
        <end position="92"/>
    </location>
</feature>
<reference evidence="2 3" key="1">
    <citation type="submission" date="2017-06" db="EMBL/GenBank/DDBJ databases">
        <title>Comparative genomic analysis of Ambrosia Fusariam Clade fungi.</title>
        <authorList>
            <person name="Stajich J.E."/>
            <person name="Carrillo J."/>
            <person name="Kijimoto T."/>
            <person name="Eskalen A."/>
            <person name="O'Donnell K."/>
            <person name="Kasson M."/>
        </authorList>
    </citation>
    <scope>NUCLEOTIDE SEQUENCE [LARGE SCALE GENOMIC DNA]</scope>
    <source>
        <strain evidence="2">UCR3666</strain>
    </source>
</reference>
<keyword evidence="3" id="KW-1185">Reference proteome</keyword>
<evidence type="ECO:0000313" key="2">
    <source>
        <dbReference type="EMBL" id="RMJ18171.1"/>
    </source>
</evidence>
<feature type="compositionally biased region" description="Basic residues" evidence="1">
    <location>
        <begin position="60"/>
        <end position="69"/>
    </location>
</feature>
<feature type="region of interest" description="Disordered" evidence="1">
    <location>
        <begin position="1"/>
        <end position="69"/>
    </location>
</feature>
<dbReference type="Proteomes" id="UP000277212">
    <property type="component" value="Unassembled WGS sequence"/>
</dbReference>
<name>A0A3M2SKS7_9HYPO</name>
<evidence type="ECO:0000256" key="1">
    <source>
        <dbReference type="SAM" id="MobiDB-lite"/>
    </source>
</evidence>